<dbReference type="InterPro" id="IPR027417">
    <property type="entry name" value="P-loop_NTPase"/>
</dbReference>
<dbReference type="Proteomes" id="UP000059574">
    <property type="component" value="Chromosome"/>
</dbReference>
<name>A0A0S2M1V3_9MICC</name>
<dbReference type="Gene3D" id="1.10.10.10">
    <property type="entry name" value="Winged helix-like DNA-binding domain superfamily/Winged helix DNA-binding domain"/>
    <property type="match status" value="1"/>
</dbReference>
<feature type="domain" description="HTH luxR-type" evidence="4">
    <location>
        <begin position="852"/>
        <end position="915"/>
    </location>
</feature>
<keyword evidence="3" id="KW-0804">Transcription</keyword>
<protein>
    <recommendedName>
        <fullName evidence="4">HTH luxR-type domain-containing protein</fullName>
    </recommendedName>
</protein>
<reference evidence="6" key="1">
    <citation type="submission" date="2015-11" db="EMBL/GenBank/DDBJ databases">
        <authorList>
            <person name="Kumar R."/>
            <person name="Singh D."/>
            <person name="Swarnkar M.K."/>
            <person name="Singh A.K."/>
            <person name="Kumar S."/>
        </authorList>
    </citation>
    <scope>NUCLEOTIDE SEQUENCE [LARGE SCALE GENOMIC DNA]</scope>
    <source>
        <strain evidence="6">ERGS4:06</strain>
    </source>
</reference>
<dbReference type="InterPro" id="IPR016032">
    <property type="entry name" value="Sig_transdc_resp-reg_C-effctor"/>
</dbReference>
<dbReference type="RefSeq" id="WP_062291359.1">
    <property type="nucleotide sequence ID" value="NZ_CP013200.1"/>
</dbReference>
<dbReference type="InterPro" id="IPR000792">
    <property type="entry name" value="Tscrpt_reg_LuxR_C"/>
</dbReference>
<dbReference type="AlphaFoldDB" id="A0A0S2M1V3"/>
<dbReference type="InterPro" id="IPR036388">
    <property type="entry name" value="WH-like_DNA-bd_sf"/>
</dbReference>
<keyword evidence="1" id="KW-0805">Transcription regulation</keyword>
<keyword evidence="2" id="KW-0238">DNA-binding</keyword>
<gene>
    <name evidence="5" type="ORF">AS189_16575</name>
</gene>
<proteinExistence type="predicted"/>
<evidence type="ECO:0000256" key="2">
    <source>
        <dbReference type="ARBA" id="ARBA00023125"/>
    </source>
</evidence>
<dbReference type="PROSITE" id="PS50043">
    <property type="entry name" value="HTH_LUXR_2"/>
    <property type="match status" value="1"/>
</dbReference>
<dbReference type="PANTHER" id="PTHR44688">
    <property type="entry name" value="DNA-BINDING TRANSCRIPTIONAL ACTIVATOR DEVR_DOSR"/>
    <property type="match status" value="1"/>
</dbReference>
<dbReference type="CDD" id="cd06170">
    <property type="entry name" value="LuxR_C_like"/>
    <property type="match status" value="1"/>
</dbReference>
<evidence type="ECO:0000313" key="6">
    <source>
        <dbReference type="Proteomes" id="UP000059574"/>
    </source>
</evidence>
<dbReference type="GO" id="GO:0003677">
    <property type="term" value="F:DNA binding"/>
    <property type="evidence" value="ECO:0007669"/>
    <property type="project" value="UniProtKB-KW"/>
</dbReference>
<accession>A0A0S2M1V3</accession>
<evidence type="ECO:0000259" key="4">
    <source>
        <dbReference type="PROSITE" id="PS50043"/>
    </source>
</evidence>
<dbReference type="SUPFAM" id="SSF46894">
    <property type="entry name" value="C-terminal effector domain of the bipartite response regulators"/>
    <property type="match status" value="1"/>
</dbReference>
<dbReference type="Pfam" id="PF00196">
    <property type="entry name" value="GerE"/>
    <property type="match status" value="1"/>
</dbReference>
<evidence type="ECO:0000256" key="3">
    <source>
        <dbReference type="ARBA" id="ARBA00023163"/>
    </source>
</evidence>
<evidence type="ECO:0000256" key="1">
    <source>
        <dbReference type="ARBA" id="ARBA00023015"/>
    </source>
</evidence>
<organism evidence="5 6">
    <name type="scientific">Arthrobacter alpinus</name>
    <dbReference type="NCBI Taxonomy" id="656366"/>
    <lineage>
        <taxon>Bacteria</taxon>
        <taxon>Bacillati</taxon>
        <taxon>Actinomycetota</taxon>
        <taxon>Actinomycetes</taxon>
        <taxon>Micrococcales</taxon>
        <taxon>Micrococcaceae</taxon>
        <taxon>Arthrobacter</taxon>
    </lineage>
</organism>
<dbReference type="EMBL" id="CP013200">
    <property type="protein sequence ID" value="ALO67801.1"/>
    <property type="molecule type" value="Genomic_DNA"/>
</dbReference>
<dbReference type="GO" id="GO:0006355">
    <property type="term" value="P:regulation of DNA-templated transcription"/>
    <property type="evidence" value="ECO:0007669"/>
    <property type="project" value="InterPro"/>
</dbReference>
<dbReference type="PRINTS" id="PR00038">
    <property type="entry name" value="HTHLUXR"/>
</dbReference>
<dbReference type="PANTHER" id="PTHR44688:SF16">
    <property type="entry name" value="DNA-BINDING TRANSCRIPTIONAL ACTIVATOR DEVR_DOSR"/>
    <property type="match status" value="1"/>
</dbReference>
<dbReference type="OrthoDB" id="3197423at2"/>
<dbReference type="SMART" id="SM00421">
    <property type="entry name" value="HTH_LUXR"/>
    <property type="match status" value="1"/>
</dbReference>
<reference evidence="5 6" key="2">
    <citation type="journal article" date="2016" name="J. Biotechnol.">
        <title>Complete genome sequence of Arthrobacter alpinus ERGS4:06, a yellow pigmented bacterium tolerant to cold and radiations isolated from Sikkim Himalaya.</title>
        <authorList>
            <person name="Kumar R."/>
            <person name="Singh D."/>
            <person name="Swarnkar M.K."/>
            <person name="Singh A.K."/>
            <person name="Kumar S."/>
        </authorList>
    </citation>
    <scope>NUCLEOTIDE SEQUENCE [LARGE SCALE GENOMIC DNA]</scope>
    <source>
        <strain evidence="5 6">ERGS4:06</strain>
    </source>
</reference>
<evidence type="ECO:0000313" key="5">
    <source>
        <dbReference type="EMBL" id="ALO67801.1"/>
    </source>
</evidence>
<sequence>MAVNSGNHRQHDPPTLATPFCRQEELEELTNQLHRSGCSAIFLSSEMGLGTTSLLRELAKATSSHAAVISLQGTPSLASIPFGILAPFLRRTSNAFVESHVDAIRKTLALLDEQETKLRAELGNDVELGKPLLIIDESGFIDRATAEVVVNLAQAEKIQVVIAHRAGNEPVSPLPQLWDAGVAERFHLWALTREDGHAFCAGLLGGTPTANTGWYFWHTAAGNPLLIKLLMDDALASGKLHLRNGLWVMDIASVPAGYQLQSVVREQLRGLSAVALRTLNLVALSEPVAAEIVSKQMGTEALAELFERHLLQETLDGTALLRLINPVYGEVIRELVPRAQSRMLHSRLINELKMESTTPESALRMVIWTLESGLPVPDEDLLKAAIFACKLYETGMALRLADEVTGPRNYGRAHAIKARARFNVGEYAAAAALLENAPESAGSVSELMFGGLLRAATKSALGLAADTIHGDAITLRLHADRLAGGDPQNAQDILLRAGERANIIDLMAHSRSGEYHLMQPHIQNVLGRTTGTDDADHLCNRSMALALDAERLSALGQPVAGMARAMSAFAIVQAEDHDVYFVPEMIITRAQVASLTAGLWDEAEQLMQSLAVDVGKATISFGGSVGVARGMMLLRQGRTTAALASLLESCDGLAHSDPQQLLGYCSAMAAYAAAKSGRLDTARELVRQYSEDTGMFIVVAHERAFIAAAREYLDGDGAGIAELFSLADDLHARGQFTAELNALALLLEFEPSQARRRILAIATQVEGRWAAGLASFAEALEQRSAPVLVNVGEQLLEAQMYQYAGRAFRLASSALAKDRHSLLSHRVRDGLERVDAAVGEVQESRPGVRGGHHRLQERLTARELEISLMAAQGLSDKSIAAALHVSVRTVEGHLYRAYAKLEITDRNDLVQVLSD</sequence>
<dbReference type="Gene3D" id="3.40.50.300">
    <property type="entry name" value="P-loop containing nucleotide triphosphate hydrolases"/>
    <property type="match status" value="1"/>
</dbReference>